<dbReference type="EMBL" id="LKPO01000021">
    <property type="protein sequence ID" value="OLF90116.1"/>
    <property type="molecule type" value="Genomic_DNA"/>
</dbReference>
<evidence type="ECO:0000313" key="4">
    <source>
        <dbReference type="Proteomes" id="UP000429980"/>
    </source>
</evidence>
<dbReference type="EMBL" id="NILF01000024">
    <property type="protein sequence ID" value="TWL41115.1"/>
    <property type="molecule type" value="Genomic_DNA"/>
</dbReference>
<proteinExistence type="predicted"/>
<evidence type="ECO:0000313" key="2">
    <source>
        <dbReference type="EMBL" id="TWL41115.1"/>
    </source>
</evidence>
<comment type="caution">
    <text evidence="1">The sequence shown here is derived from an EMBL/GenBank/DDBJ whole genome shotgun (WGS) entry which is preliminary data.</text>
</comment>
<reference evidence="2 4" key="2">
    <citation type="submission" date="2019-06" db="EMBL/GenBank/DDBJ databases">
        <title>Genome sequence analysis of &gt;100 Bacillus licheniformis strains suggests intrinsic resistance to this species.</title>
        <authorList>
            <person name="Wels M."/>
            <person name="Siezen R.J."/>
            <person name="Johansen E."/>
            <person name="Stuer-Lauridsen B."/>
            <person name="Bjerre K."/>
            <person name="Nielsen B.K.K."/>
        </authorList>
    </citation>
    <scope>NUCLEOTIDE SEQUENCE [LARGE SCALE GENOMIC DNA]</scope>
    <source>
        <strain evidence="2 4">BAC-15381</strain>
    </source>
</reference>
<name>A0A6I7TPI8_9BACI</name>
<sequence>MKLKGCHETAAFFLSIAGKPPNGVFKFARPRDYPLKSAWQNIDSLVNP</sequence>
<dbReference type="Proteomes" id="UP000185604">
    <property type="component" value="Unassembled WGS sequence"/>
</dbReference>
<accession>A0A6I7TPI8</accession>
<evidence type="ECO:0000313" key="3">
    <source>
        <dbReference type="Proteomes" id="UP000185604"/>
    </source>
</evidence>
<dbReference type="Proteomes" id="UP000429980">
    <property type="component" value="Unassembled WGS sequence"/>
</dbReference>
<dbReference type="AlphaFoldDB" id="A0A6I7TPI8"/>
<keyword evidence="4" id="KW-1185">Reference proteome</keyword>
<reference evidence="1 3" key="1">
    <citation type="journal article" date="2016" name="Front. Microbiol.">
        <title>High-Level Heat Resistance of Spores of Bacillus amyloliquefaciens and Bacillus licheniformis Results from the Presence of a spoVA Operon in a Tn1546 Transposon.</title>
        <authorList>
            <person name="Berendsen E.M."/>
            <person name="Koning R.A."/>
            <person name="Boekhorst J."/>
            <person name="de Jong A."/>
            <person name="Kuipers O.P."/>
            <person name="Wells-Bennik M.H."/>
        </authorList>
    </citation>
    <scope>NUCLEOTIDE SEQUENCE [LARGE SCALE GENOMIC DNA]</scope>
    <source>
        <strain evidence="1 3">B4121</strain>
    </source>
</reference>
<evidence type="ECO:0000313" key="1">
    <source>
        <dbReference type="EMBL" id="OLF90116.1"/>
    </source>
</evidence>
<gene>
    <name evidence="1" type="ORF">B4121_3391</name>
    <name evidence="2" type="ORF">CHCC15381_1653</name>
</gene>
<protein>
    <submittedName>
        <fullName evidence="1">Uncharacterized protein</fullName>
    </submittedName>
</protein>
<organism evidence="1 3">
    <name type="scientific">Bacillus paralicheniformis</name>
    <dbReference type="NCBI Taxonomy" id="1648923"/>
    <lineage>
        <taxon>Bacteria</taxon>
        <taxon>Bacillati</taxon>
        <taxon>Bacillota</taxon>
        <taxon>Bacilli</taxon>
        <taxon>Bacillales</taxon>
        <taxon>Bacillaceae</taxon>
        <taxon>Bacillus</taxon>
    </lineage>
</organism>